<dbReference type="PANTHER" id="PTHR43479">
    <property type="entry name" value="ACREF/ENVCD OPERON REPRESSOR-RELATED"/>
    <property type="match status" value="1"/>
</dbReference>
<keyword evidence="3" id="KW-1185">Reference proteome</keyword>
<dbReference type="InterPro" id="IPR050624">
    <property type="entry name" value="HTH-type_Tx_Regulator"/>
</dbReference>
<reference evidence="2 3" key="1">
    <citation type="submission" date="2019-01" db="EMBL/GenBank/DDBJ databases">
        <title>Draft genome sequences of the type strains of six Macrococcus species.</title>
        <authorList>
            <person name="Mazhar S."/>
            <person name="Altermann E."/>
            <person name="Hill C."/>
            <person name="Mcauliffe O."/>
        </authorList>
    </citation>
    <scope>NUCLEOTIDE SEQUENCE [LARGE SCALE GENOMIC DNA]</scope>
    <source>
        <strain evidence="2 3">CCM4809</strain>
    </source>
</reference>
<protein>
    <submittedName>
        <fullName evidence="2">TetR/AcrR family transcriptional regulator</fullName>
    </submittedName>
</protein>
<dbReference type="SUPFAM" id="SSF46689">
    <property type="entry name" value="Homeodomain-like"/>
    <property type="match status" value="1"/>
</dbReference>
<dbReference type="Proteomes" id="UP000295328">
    <property type="component" value="Unassembled WGS sequence"/>
</dbReference>
<dbReference type="OrthoDB" id="9810250at2"/>
<evidence type="ECO:0000259" key="1">
    <source>
        <dbReference type="Pfam" id="PF14278"/>
    </source>
</evidence>
<dbReference type="RefSeq" id="WP_133429936.1">
    <property type="nucleotide sequence ID" value="NZ_BMCC01000003.1"/>
</dbReference>
<proteinExistence type="predicted"/>
<evidence type="ECO:0000313" key="2">
    <source>
        <dbReference type="EMBL" id="TDM01924.1"/>
    </source>
</evidence>
<sequence length="170" mass="20184">MLKDATLEDITIISLVKESKITRSTFYTYYHDKYELFEDLFLYICINAAEFIQLTNIPADNEQWLALLKTNYTDTLQFLYDHQHVFQQIASKSRLSAIRKGIELSKDEFIYRLEQFNYHPAINKEYVANFFLSGLFMTYELWISNNYDVPIDELSIQLTHLTVAYFNLTI</sequence>
<dbReference type="AlphaFoldDB" id="A0A4V3BE82"/>
<dbReference type="Pfam" id="PF14278">
    <property type="entry name" value="TetR_C_8"/>
    <property type="match status" value="1"/>
</dbReference>
<comment type="caution">
    <text evidence="2">The sequence shown here is derived from an EMBL/GenBank/DDBJ whole genome shotgun (WGS) entry which is preliminary data.</text>
</comment>
<dbReference type="InterPro" id="IPR039532">
    <property type="entry name" value="TetR_C_Firmicutes"/>
</dbReference>
<dbReference type="Gene3D" id="1.10.357.10">
    <property type="entry name" value="Tetracycline Repressor, domain 2"/>
    <property type="match status" value="1"/>
</dbReference>
<dbReference type="InterPro" id="IPR009057">
    <property type="entry name" value="Homeodomain-like_sf"/>
</dbReference>
<organism evidence="2 3">
    <name type="scientific">Macrococcus hajekii</name>
    <dbReference type="NCBI Taxonomy" id="198482"/>
    <lineage>
        <taxon>Bacteria</taxon>
        <taxon>Bacillati</taxon>
        <taxon>Bacillota</taxon>
        <taxon>Bacilli</taxon>
        <taxon>Bacillales</taxon>
        <taxon>Staphylococcaceae</taxon>
        <taxon>Macrococcus</taxon>
    </lineage>
</organism>
<evidence type="ECO:0000313" key="3">
    <source>
        <dbReference type="Proteomes" id="UP000295328"/>
    </source>
</evidence>
<name>A0A4V3BE82_9STAP</name>
<dbReference type="EMBL" id="SCWE01000002">
    <property type="protein sequence ID" value="TDM01924.1"/>
    <property type="molecule type" value="Genomic_DNA"/>
</dbReference>
<gene>
    <name evidence="2" type="ORF">ERX37_06855</name>
</gene>
<feature type="domain" description="Transcriptional regulator TetR C-terminal Firmicutes type" evidence="1">
    <location>
        <begin position="72"/>
        <end position="161"/>
    </location>
</feature>
<dbReference type="PANTHER" id="PTHR43479:SF7">
    <property type="entry name" value="TETR-FAMILY TRANSCRIPTIONAL REGULATOR"/>
    <property type="match status" value="1"/>
</dbReference>
<accession>A0A4V3BE82</accession>